<dbReference type="EMBL" id="DRMN01000275">
    <property type="protein sequence ID" value="HFB55103.1"/>
    <property type="molecule type" value="Genomic_DNA"/>
</dbReference>
<dbReference type="AlphaFoldDB" id="A0A7C3C5C8"/>
<reference evidence="10" key="1">
    <citation type="journal article" date="2020" name="mSystems">
        <title>Genome- and Community-Level Interaction Insights into Carbon Utilization and Element Cycling Functions of Hydrothermarchaeota in Hydrothermal Sediment.</title>
        <authorList>
            <person name="Zhou Z."/>
            <person name="Liu Y."/>
            <person name="Xu W."/>
            <person name="Pan J."/>
            <person name="Luo Z.H."/>
            <person name="Li M."/>
        </authorList>
    </citation>
    <scope>NUCLEOTIDE SEQUENCE [LARGE SCALE GENOMIC DNA]</scope>
    <source>
        <strain evidence="10">HyVt-489</strain>
    </source>
</reference>
<name>A0A7C3C5C8_9PROT</name>
<dbReference type="PANTHER" id="PTHR21348">
    <property type="match status" value="1"/>
</dbReference>
<dbReference type="GO" id="GO:0005524">
    <property type="term" value="F:ATP binding"/>
    <property type="evidence" value="ECO:0007669"/>
    <property type="project" value="UniProtKB-KW"/>
</dbReference>
<comment type="catalytic activity">
    <reaction evidence="8">
        <text>S-hydroxy-S-oxy-L-cysteinyl-[peroxiredoxin] + [protein]-dithiol + ATP = S-hydroxy-L-cysteinyl-[peroxiredoxin] + [protein]-disulfide + ADP + phosphate</text>
        <dbReference type="Rhea" id="RHEA:17545"/>
        <dbReference type="Rhea" id="RHEA-COMP:10593"/>
        <dbReference type="Rhea" id="RHEA-COMP:10594"/>
        <dbReference type="Rhea" id="RHEA-COMP:13681"/>
        <dbReference type="Rhea" id="RHEA-COMP:17976"/>
        <dbReference type="ChEBI" id="CHEBI:29950"/>
        <dbReference type="ChEBI" id="CHEBI:30616"/>
        <dbReference type="ChEBI" id="CHEBI:43474"/>
        <dbReference type="ChEBI" id="CHEBI:50058"/>
        <dbReference type="ChEBI" id="CHEBI:61973"/>
        <dbReference type="ChEBI" id="CHEBI:61974"/>
        <dbReference type="ChEBI" id="CHEBI:456216"/>
        <dbReference type="EC" id="1.8.98.2"/>
    </reaction>
</comment>
<dbReference type="Proteomes" id="UP000886042">
    <property type="component" value="Unassembled WGS sequence"/>
</dbReference>
<dbReference type="InterPro" id="IPR003115">
    <property type="entry name" value="ParB_N"/>
</dbReference>
<dbReference type="SMART" id="SM00470">
    <property type="entry name" value="ParB"/>
    <property type="match status" value="1"/>
</dbReference>
<evidence type="ECO:0000259" key="9">
    <source>
        <dbReference type="SMART" id="SM00470"/>
    </source>
</evidence>
<evidence type="ECO:0000256" key="6">
    <source>
        <dbReference type="ARBA" id="ARBA00023002"/>
    </source>
</evidence>
<keyword evidence="6" id="KW-0560">Oxidoreductase</keyword>
<evidence type="ECO:0000256" key="3">
    <source>
        <dbReference type="ARBA" id="ARBA00022741"/>
    </source>
</evidence>
<evidence type="ECO:0000313" key="11">
    <source>
        <dbReference type="Proteomes" id="UP000886042"/>
    </source>
</evidence>
<proteinExistence type="inferred from homology"/>
<evidence type="ECO:0000256" key="5">
    <source>
        <dbReference type="ARBA" id="ARBA00022862"/>
    </source>
</evidence>
<organism evidence="10 11">
    <name type="scientific">Hellea balneolensis</name>
    <dbReference type="NCBI Taxonomy" id="287478"/>
    <lineage>
        <taxon>Bacteria</taxon>
        <taxon>Pseudomonadati</taxon>
        <taxon>Pseudomonadota</taxon>
        <taxon>Alphaproteobacteria</taxon>
        <taxon>Maricaulales</taxon>
        <taxon>Robiginitomaculaceae</taxon>
        <taxon>Hellea</taxon>
    </lineage>
</organism>
<dbReference type="Pfam" id="PF02195">
    <property type="entry name" value="ParB_N"/>
    <property type="match status" value="1"/>
</dbReference>
<dbReference type="Gene3D" id="3.90.1530.10">
    <property type="entry name" value="Conserved hypothetical protein from pyrococcus furiosus pfu- 392566-001, ParB domain"/>
    <property type="match status" value="1"/>
</dbReference>
<keyword evidence="7" id="KW-1015">Disulfide bond</keyword>
<dbReference type="InterPro" id="IPR036086">
    <property type="entry name" value="ParB/Sulfiredoxin_sf"/>
</dbReference>
<evidence type="ECO:0000256" key="4">
    <source>
        <dbReference type="ARBA" id="ARBA00022840"/>
    </source>
</evidence>
<dbReference type="SUPFAM" id="SSF110849">
    <property type="entry name" value="ParB/Sulfiredoxin"/>
    <property type="match status" value="1"/>
</dbReference>
<evidence type="ECO:0000256" key="1">
    <source>
        <dbReference type="ARBA" id="ARBA00009609"/>
    </source>
</evidence>
<evidence type="ECO:0000256" key="7">
    <source>
        <dbReference type="ARBA" id="ARBA00023157"/>
    </source>
</evidence>
<evidence type="ECO:0000313" key="10">
    <source>
        <dbReference type="EMBL" id="HFB55103.1"/>
    </source>
</evidence>
<gene>
    <name evidence="10" type="ORF">ENJ46_04185</name>
</gene>
<protein>
    <recommendedName>
        <fullName evidence="2">sulfiredoxin</fullName>
        <ecNumber evidence="2">1.8.98.2</ecNumber>
    </recommendedName>
</protein>
<dbReference type="PANTHER" id="PTHR21348:SF2">
    <property type="entry name" value="SULFIREDOXIN-1"/>
    <property type="match status" value="1"/>
</dbReference>
<comment type="caution">
    <text evidence="10">The sequence shown here is derived from an EMBL/GenBank/DDBJ whole genome shotgun (WGS) entry which is preliminary data.</text>
</comment>
<feature type="domain" description="ParB-like N-terminal" evidence="9">
    <location>
        <begin position="4"/>
        <end position="79"/>
    </location>
</feature>
<evidence type="ECO:0000256" key="8">
    <source>
        <dbReference type="ARBA" id="ARBA00047514"/>
    </source>
</evidence>
<accession>A0A7C3C5C8</accession>
<sequence>MRIIDVPIEKIYVPAAKKKTLDESKVEPLAEDILENGLLKPIYVRLGKDRYVLIEGLHRIEAMKMLGETYIEGNIVQARKG</sequence>
<comment type="similarity">
    <text evidence="1">Belongs to the sulfiredoxin family.</text>
</comment>
<evidence type="ECO:0000256" key="2">
    <source>
        <dbReference type="ARBA" id="ARBA00013055"/>
    </source>
</evidence>
<dbReference type="InterPro" id="IPR016692">
    <property type="entry name" value="Sulfiredoxin"/>
</dbReference>
<keyword evidence="3" id="KW-0547">Nucleotide-binding</keyword>
<dbReference type="GO" id="GO:0032542">
    <property type="term" value="F:sulfiredoxin activity"/>
    <property type="evidence" value="ECO:0007669"/>
    <property type="project" value="UniProtKB-EC"/>
</dbReference>
<keyword evidence="5" id="KW-0049">Antioxidant</keyword>
<keyword evidence="4" id="KW-0067">ATP-binding</keyword>
<dbReference type="EC" id="1.8.98.2" evidence="2"/>